<keyword evidence="1" id="KW-0812">Transmembrane</keyword>
<evidence type="ECO:0000313" key="3">
    <source>
        <dbReference type="Proteomes" id="UP000807115"/>
    </source>
</evidence>
<dbReference type="Proteomes" id="UP000807115">
    <property type="component" value="Chromosome 10"/>
</dbReference>
<dbReference type="EMBL" id="CM027689">
    <property type="protein sequence ID" value="KAG0513438.1"/>
    <property type="molecule type" value="Genomic_DNA"/>
</dbReference>
<reference evidence="2" key="1">
    <citation type="journal article" date="2019" name="BMC Genomics">
        <title>A new reference genome for Sorghum bicolor reveals high levels of sequence similarity between sweet and grain genotypes: implications for the genetics of sugar metabolism.</title>
        <authorList>
            <person name="Cooper E.A."/>
            <person name="Brenton Z.W."/>
            <person name="Flinn B.S."/>
            <person name="Jenkins J."/>
            <person name="Shu S."/>
            <person name="Flowers D."/>
            <person name="Luo F."/>
            <person name="Wang Y."/>
            <person name="Xia P."/>
            <person name="Barry K."/>
            <person name="Daum C."/>
            <person name="Lipzen A."/>
            <person name="Yoshinaga Y."/>
            <person name="Schmutz J."/>
            <person name="Saski C."/>
            <person name="Vermerris W."/>
            <person name="Kresovich S."/>
        </authorList>
    </citation>
    <scope>NUCLEOTIDE SEQUENCE</scope>
</reference>
<sequence length="153" mass="17564">MPWGCGCGRLALPRSARWPGRGREARREGRCEQWLPGEEETLCAVAECGCAVVGGRPAADARRARLWPLRRCEIEKRKDNVISTSLLMGTIISGIIRRSVIEISQNLEFQEVIWYTNPCFFFIVFMLSCWWHGVEETFFLRVCTKNFHTESGH</sequence>
<keyword evidence="1" id="KW-0472">Membrane</keyword>
<protein>
    <submittedName>
        <fullName evidence="2">Uncharacterized protein</fullName>
    </submittedName>
</protein>
<organism evidence="2 3">
    <name type="scientific">Sorghum bicolor</name>
    <name type="common">Sorghum</name>
    <name type="synonym">Sorghum vulgare</name>
    <dbReference type="NCBI Taxonomy" id="4558"/>
    <lineage>
        <taxon>Eukaryota</taxon>
        <taxon>Viridiplantae</taxon>
        <taxon>Streptophyta</taxon>
        <taxon>Embryophyta</taxon>
        <taxon>Tracheophyta</taxon>
        <taxon>Spermatophyta</taxon>
        <taxon>Magnoliopsida</taxon>
        <taxon>Liliopsida</taxon>
        <taxon>Poales</taxon>
        <taxon>Poaceae</taxon>
        <taxon>PACMAD clade</taxon>
        <taxon>Panicoideae</taxon>
        <taxon>Andropogonodae</taxon>
        <taxon>Andropogoneae</taxon>
        <taxon>Sorghinae</taxon>
        <taxon>Sorghum</taxon>
    </lineage>
</organism>
<keyword evidence="1" id="KW-1133">Transmembrane helix</keyword>
<gene>
    <name evidence="2" type="ORF">BDA96_10G102300</name>
</gene>
<feature type="transmembrane region" description="Helical" evidence="1">
    <location>
        <begin position="80"/>
        <end position="100"/>
    </location>
</feature>
<evidence type="ECO:0000256" key="1">
    <source>
        <dbReference type="SAM" id="Phobius"/>
    </source>
</evidence>
<dbReference type="AlphaFoldDB" id="A0A921Q0Q6"/>
<evidence type="ECO:0000313" key="2">
    <source>
        <dbReference type="EMBL" id="KAG0513438.1"/>
    </source>
</evidence>
<proteinExistence type="predicted"/>
<reference evidence="2" key="2">
    <citation type="submission" date="2020-10" db="EMBL/GenBank/DDBJ databases">
        <authorList>
            <person name="Cooper E.A."/>
            <person name="Brenton Z.W."/>
            <person name="Flinn B.S."/>
            <person name="Jenkins J."/>
            <person name="Shu S."/>
            <person name="Flowers D."/>
            <person name="Luo F."/>
            <person name="Wang Y."/>
            <person name="Xia P."/>
            <person name="Barry K."/>
            <person name="Daum C."/>
            <person name="Lipzen A."/>
            <person name="Yoshinaga Y."/>
            <person name="Schmutz J."/>
            <person name="Saski C."/>
            <person name="Vermerris W."/>
            <person name="Kresovich S."/>
        </authorList>
    </citation>
    <scope>NUCLEOTIDE SEQUENCE</scope>
</reference>
<feature type="transmembrane region" description="Helical" evidence="1">
    <location>
        <begin position="112"/>
        <end position="131"/>
    </location>
</feature>
<name>A0A921Q0Q6_SORBI</name>
<accession>A0A921Q0Q6</accession>
<comment type="caution">
    <text evidence="2">The sequence shown here is derived from an EMBL/GenBank/DDBJ whole genome shotgun (WGS) entry which is preliminary data.</text>
</comment>